<dbReference type="RefSeq" id="WP_252470852.1">
    <property type="nucleotide sequence ID" value="NZ_JALBWM010000083.1"/>
</dbReference>
<keyword evidence="6 7" id="KW-0472">Membrane</keyword>
<dbReference type="InterPro" id="IPR011527">
    <property type="entry name" value="ABC1_TM_dom"/>
</dbReference>
<dbReference type="Gene3D" id="1.20.1560.10">
    <property type="entry name" value="ABC transporter type 1, transmembrane domain"/>
    <property type="match status" value="1"/>
</dbReference>
<feature type="transmembrane region" description="Helical" evidence="7">
    <location>
        <begin position="97"/>
        <end position="121"/>
    </location>
</feature>
<feature type="domain" description="ABC transmembrane type-1" evidence="9">
    <location>
        <begin position="101"/>
        <end position="342"/>
    </location>
</feature>
<dbReference type="EMBL" id="JALBWM010000083">
    <property type="protein sequence ID" value="MCO1335803.1"/>
    <property type="molecule type" value="Genomic_DNA"/>
</dbReference>
<dbReference type="InterPro" id="IPR039421">
    <property type="entry name" value="Type_1_exporter"/>
</dbReference>
<evidence type="ECO:0000256" key="6">
    <source>
        <dbReference type="ARBA" id="ARBA00023136"/>
    </source>
</evidence>
<gene>
    <name evidence="10" type="ORF">MO867_15820</name>
</gene>
<dbReference type="GO" id="GO:0034040">
    <property type="term" value="F:ATPase-coupled lipid transmembrane transporter activity"/>
    <property type="evidence" value="ECO:0007669"/>
    <property type="project" value="TreeGrafter"/>
</dbReference>
<feature type="transmembrane region" description="Helical" evidence="7">
    <location>
        <begin position="210"/>
        <end position="235"/>
    </location>
</feature>
<evidence type="ECO:0000256" key="4">
    <source>
        <dbReference type="ARBA" id="ARBA00022840"/>
    </source>
</evidence>
<keyword evidence="5 7" id="KW-1133">Transmembrane helix</keyword>
<name>A0A9X2J617_9GAMM</name>
<feature type="domain" description="ABC transporter" evidence="8">
    <location>
        <begin position="415"/>
        <end position="647"/>
    </location>
</feature>
<comment type="subcellular location">
    <subcellularLocation>
        <location evidence="1">Cell membrane</location>
        <topology evidence="1">Multi-pass membrane protein</topology>
    </subcellularLocation>
</comment>
<dbReference type="PROSITE" id="PS50929">
    <property type="entry name" value="ABC_TM1F"/>
    <property type="match status" value="1"/>
</dbReference>
<comment type="caution">
    <text evidence="10">The sequence shown here is derived from an EMBL/GenBank/DDBJ whole genome shotgun (WGS) entry which is preliminary data.</text>
</comment>
<keyword evidence="4 10" id="KW-0067">ATP-binding</keyword>
<evidence type="ECO:0000259" key="8">
    <source>
        <dbReference type="PROSITE" id="PS50893"/>
    </source>
</evidence>
<dbReference type="Gene3D" id="3.40.50.300">
    <property type="entry name" value="P-loop containing nucleotide triphosphate hydrolases"/>
    <property type="match status" value="1"/>
</dbReference>
<evidence type="ECO:0000256" key="7">
    <source>
        <dbReference type="SAM" id="Phobius"/>
    </source>
</evidence>
<organism evidence="10 11">
    <name type="scientific">Microbulbifer okhotskensis</name>
    <dbReference type="NCBI Taxonomy" id="2926617"/>
    <lineage>
        <taxon>Bacteria</taxon>
        <taxon>Pseudomonadati</taxon>
        <taxon>Pseudomonadota</taxon>
        <taxon>Gammaproteobacteria</taxon>
        <taxon>Cellvibrionales</taxon>
        <taxon>Microbulbiferaceae</taxon>
        <taxon>Microbulbifer</taxon>
    </lineage>
</organism>
<evidence type="ECO:0000256" key="1">
    <source>
        <dbReference type="ARBA" id="ARBA00004651"/>
    </source>
</evidence>
<dbReference type="GO" id="GO:0005886">
    <property type="term" value="C:plasma membrane"/>
    <property type="evidence" value="ECO:0007669"/>
    <property type="project" value="UniProtKB-SubCell"/>
</dbReference>
<protein>
    <submittedName>
        <fullName evidence="10">ABC transporter ATP-binding protein/permease</fullName>
    </submittedName>
</protein>
<dbReference type="InterPro" id="IPR003439">
    <property type="entry name" value="ABC_transporter-like_ATP-bd"/>
</dbReference>
<keyword evidence="3" id="KW-0547">Nucleotide-binding</keyword>
<keyword evidence="11" id="KW-1185">Reference proteome</keyword>
<dbReference type="SUPFAM" id="SSF52540">
    <property type="entry name" value="P-loop containing nucleoside triphosphate hydrolases"/>
    <property type="match status" value="1"/>
</dbReference>
<dbReference type="SUPFAM" id="SSF90123">
    <property type="entry name" value="ABC transporter transmembrane region"/>
    <property type="match status" value="1"/>
</dbReference>
<accession>A0A9X2J617</accession>
<evidence type="ECO:0000313" key="11">
    <source>
        <dbReference type="Proteomes" id="UP001139028"/>
    </source>
</evidence>
<evidence type="ECO:0000313" key="10">
    <source>
        <dbReference type="EMBL" id="MCO1335803.1"/>
    </source>
</evidence>
<keyword evidence="2 7" id="KW-0812">Transmembrane</keyword>
<dbReference type="PANTHER" id="PTHR24221:SF653">
    <property type="entry name" value="TRANSPORT ATP-BINDING PROTEIN CYDC"/>
    <property type="match status" value="1"/>
</dbReference>
<evidence type="ECO:0000256" key="5">
    <source>
        <dbReference type="ARBA" id="ARBA00022989"/>
    </source>
</evidence>
<dbReference type="InterPro" id="IPR036640">
    <property type="entry name" value="ABC1_TM_sf"/>
</dbReference>
<sequence length="695" mass="77169">MRKITDEYNEDPAQADRLVPERYWCVRAVSSPDSNTSQTVDFNSIELGFRGAVIVSIKGVRPAEEVKPKSNALNRALEEPAVRPLSQLWSFIKEDGLLAPVLVSLAVLGAVFGLMAEALLFRGLIDIQGELGTDIQRMGAIFITLAFMLTILLMQVPAAKVQLLLGRHLESRFRMRFLESLPKIPDHFFQSRPTSDTAERSHRISALRDLPVLGGSILFKAMSLCATALGIIWLAPSTASLVILMAGLQIFIPFVFQPLLRDHNMRVQTHSGALARFYMDTLLGAAPIQTHGAGDSVRREHEHLLTEWMRAGYSTLRIQLNSQAIQLIINSVFACILVVFCVNTRGASPDLLLLIYWILALPPIGEDIAILMREYPRQRNILLRALEPLQAVNQEEGEEHSDERSSADVSRPVHLKFEDVNVIVSNRAILQGINLDIHPGEHVAIVGTSGAGKSSLAGLLLGWLKPASGQVLLNGAELSGSLQSRFRARCAWVDPAVQLWNTSLLENLRYGNDSDTPLFPILDQADLLKLVASLPDGLQSSLGEGGGLISGGEGQRVRLGRALGRRNVDCVILDEPFRGLDREQREHLLSRVRKFWGSATLICITHDISETQDFSRVLVIDNGRIVEDGSPADLKSEKSSRYNQLLKSEKLLQRNCWGREGWRYLYMQDGKIYETSSTMMGEDSPKIPEEIAHEY</sequence>
<reference evidence="10" key="1">
    <citation type="journal article" date="2022" name="Arch. Microbiol.">
        <title>Microbulbifer okhotskensis sp. nov., isolated from a deep bottom sediment of the Okhotsk Sea.</title>
        <authorList>
            <person name="Romanenko L."/>
            <person name="Kurilenko V."/>
            <person name="Otstavnykh N."/>
            <person name="Velansky P."/>
            <person name="Isaeva M."/>
            <person name="Mikhailov V."/>
        </authorList>
    </citation>
    <scope>NUCLEOTIDE SEQUENCE</scope>
    <source>
        <strain evidence="10">OS29</strain>
    </source>
</reference>
<dbReference type="SMART" id="SM00382">
    <property type="entry name" value="AAA"/>
    <property type="match status" value="1"/>
</dbReference>
<dbReference type="GO" id="GO:0140359">
    <property type="term" value="F:ABC-type transporter activity"/>
    <property type="evidence" value="ECO:0007669"/>
    <property type="project" value="InterPro"/>
</dbReference>
<feature type="transmembrane region" description="Helical" evidence="7">
    <location>
        <begin position="141"/>
        <end position="165"/>
    </location>
</feature>
<dbReference type="InterPro" id="IPR003593">
    <property type="entry name" value="AAA+_ATPase"/>
</dbReference>
<dbReference type="AlphaFoldDB" id="A0A9X2J617"/>
<proteinExistence type="predicted"/>
<dbReference type="Pfam" id="PF00005">
    <property type="entry name" value="ABC_tran"/>
    <property type="match status" value="1"/>
</dbReference>
<dbReference type="GO" id="GO:0016887">
    <property type="term" value="F:ATP hydrolysis activity"/>
    <property type="evidence" value="ECO:0007669"/>
    <property type="project" value="InterPro"/>
</dbReference>
<evidence type="ECO:0000259" key="9">
    <source>
        <dbReference type="PROSITE" id="PS50929"/>
    </source>
</evidence>
<evidence type="ECO:0000256" key="3">
    <source>
        <dbReference type="ARBA" id="ARBA00022741"/>
    </source>
</evidence>
<dbReference type="PROSITE" id="PS50893">
    <property type="entry name" value="ABC_TRANSPORTER_2"/>
    <property type="match status" value="1"/>
</dbReference>
<feature type="transmembrane region" description="Helical" evidence="7">
    <location>
        <begin position="241"/>
        <end position="260"/>
    </location>
</feature>
<dbReference type="Pfam" id="PF00664">
    <property type="entry name" value="ABC_membrane"/>
    <property type="match status" value="1"/>
</dbReference>
<dbReference type="PANTHER" id="PTHR24221">
    <property type="entry name" value="ATP-BINDING CASSETTE SUB-FAMILY B"/>
    <property type="match status" value="1"/>
</dbReference>
<dbReference type="Proteomes" id="UP001139028">
    <property type="component" value="Unassembled WGS sequence"/>
</dbReference>
<evidence type="ECO:0000256" key="2">
    <source>
        <dbReference type="ARBA" id="ARBA00022692"/>
    </source>
</evidence>
<dbReference type="GO" id="GO:0005524">
    <property type="term" value="F:ATP binding"/>
    <property type="evidence" value="ECO:0007669"/>
    <property type="project" value="UniProtKB-KW"/>
</dbReference>
<dbReference type="InterPro" id="IPR027417">
    <property type="entry name" value="P-loop_NTPase"/>
</dbReference>
<feature type="transmembrane region" description="Helical" evidence="7">
    <location>
        <begin position="327"/>
        <end position="345"/>
    </location>
</feature>